<dbReference type="EMBL" id="CAMPGE010002566">
    <property type="protein sequence ID" value="CAI2361373.1"/>
    <property type="molecule type" value="Genomic_DNA"/>
</dbReference>
<sequence>MNNRKKYECSDCKMLFDYQLNLDIHQEKFCKGSLSQAKKGFLNGQIVPSLRDELKIGQDLKLENNPANQLKDLSQKKMLSNIENRERLHNVWENMRANQDLRAKNNIVARDIEQELRDLRKIKGKLELQDREKELKEVQEKQHSIKEAIRMYTESETQEAPSQPSEAKIVNRLQKSSFLNLQNESRSPYKNARSSSVEPRPTQPFSFTIPKTPPNFKELVNGNTQSTFLEASLNETRERISKLVKDKAETMNQLKTNEDDDEPMKIIGEQPNTQFYNKVEKYVSEIQNNPNLSSKQKLQNLDFVRQKLSKGFNDDKKPKPSIQIGHLNLTKDPIKNLNLKPTLSSLKTHHNPSQHRLKIENILHSTKWTPSPYKSHPPKPQNPQKPSFLLSKSRNPDSQNQYLTYSPTKDPYRPSKSPNLTWTPQLNNSKGEYADLRPSKPSLPEIRKGSPPSLKHTNTLSPYVDEPQRPQDSSTPEQEDLKYKKRLQKYIKNQSKQEEYSHELQRFKEINRDYYKEKYEKEKARMEKKWAEKIKVDSLKAQFNFQYSNPPQIYQMPYQYYPMNPAGYGEPYPPPQKPKKVRPYEQNSSFSENLSESYTSLRPNYNNKVVNEEQKDPKLEYNKAYDPKYKMEGIMLYLHYFRNFPTNISSQIYIRAKACLGSEVIKDKKEREMVWSTNLISVADFLTHDEKGHRMMKEMKAEKEIKLPFTILPIMDSISWWKDFYTLVWQHENTKRIFIMFEICGKSSPTPLAYARYQLSREDGTIRLGKEELNLYKYPFTKEKPKKGKINTHLVLIIHHPEKEKDNASESNQFTVMEAPQKKYRKKDSIVISEISKRLQKSPRESLSEPNSNDYEEVKEEVQEESDSESSSYALSGDNGEEPFIENQERDVTLEDFKPGTLIVLYIDSARFLNEDATITRISFRGIDERGGLVIPPEQGICDLTTSNCQAPFYDFRREIFKKSSALPKTTIICMQIDTLTKHSLKKKTVAFGYFPLFSERSTLRPPKKFTKSLYFANYGKFQLPLFCEIPDLSGEVTYDKLISSLRVPCGSIQLRLEKGVKDKDGTYIFSANLPTDEAIEKGVITPAPPYSEGEYSTHYYPKHSIEDKIFKHKNVRKYPEIETIMIYVRDELIKNKKLAKQLRKMSKKKKFLELSDEEIITNLFELRKNDTIELLKMDFFSQYISQVGFRFGLDMLFNCPKDQLYIAFVSINPPGSYYTDRRSLDKLVVIKDLDFDSTIKTPKFKESMYIFSNVPVDFSTHLVIDIKAVKFTSKGKMQVHDFAWTVFPLFAVFEHNNDKKTDIFIRSGRHMLQLFTGGARNDVIKSLQGKLSHSIFRRCPRHLGILTTRKREESHKRKFPRKLSCSVKMCRQPKVRLCCSCR</sequence>
<feature type="region of interest" description="Disordered" evidence="2">
    <location>
        <begin position="180"/>
        <end position="214"/>
    </location>
</feature>
<feature type="coiled-coil region" evidence="1">
    <location>
        <begin position="109"/>
        <end position="148"/>
    </location>
</feature>
<protein>
    <submittedName>
        <fullName evidence="3">Uncharacterized protein</fullName>
    </submittedName>
</protein>
<feature type="compositionally biased region" description="Polar residues" evidence="2">
    <location>
        <begin position="416"/>
        <end position="430"/>
    </location>
</feature>
<name>A0AAD1U9T7_EUPCR</name>
<feature type="compositionally biased region" description="Polar residues" evidence="2">
    <location>
        <begin position="384"/>
        <end position="407"/>
    </location>
</feature>
<evidence type="ECO:0000313" key="3">
    <source>
        <dbReference type="EMBL" id="CAI2361373.1"/>
    </source>
</evidence>
<feature type="compositionally biased region" description="Acidic residues" evidence="2">
    <location>
        <begin position="854"/>
        <end position="868"/>
    </location>
</feature>
<organism evidence="3 4">
    <name type="scientific">Euplotes crassus</name>
    <dbReference type="NCBI Taxonomy" id="5936"/>
    <lineage>
        <taxon>Eukaryota</taxon>
        <taxon>Sar</taxon>
        <taxon>Alveolata</taxon>
        <taxon>Ciliophora</taxon>
        <taxon>Intramacronucleata</taxon>
        <taxon>Spirotrichea</taxon>
        <taxon>Hypotrichia</taxon>
        <taxon>Euplotida</taxon>
        <taxon>Euplotidae</taxon>
        <taxon>Moneuplotes</taxon>
    </lineage>
</organism>
<feature type="compositionally biased region" description="Polar residues" evidence="2">
    <location>
        <begin position="180"/>
        <end position="197"/>
    </location>
</feature>
<reference evidence="3" key="1">
    <citation type="submission" date="2023-07" db="EMBL/GenBank/DDBJ databases">
        <authorList>
            <consortium name="AG Swart"/>
            <person name="Singh M."/>
            <person name="Singh A."/>
            <person name="Seah K."/>
            <person name="Emmerich C."/>
        </authorList>
    </citation>
    <scope>NUCLEOTIDE SEQUENCE</scope>
    <source>
        <strain evidence="3">DP1</strain>
    </source>
</reference>
<feature type="region of interest" description="Disordered" evidence="2">
    <location>
        <begin position="569"/>
        <end position="597"/>
    </location>
</feature>
<feature type="compositionally biased region" description="Polar residues" evidence="2">
    <location>
        <begin position="585"/>
        <end position="597"/>
    </location>
</feature>
<evidence type="ECO:0000313" key="4">
    <source>
        <dbReference type="Proteomes" id="UP001295684"/>
    </source>
</evidence>
<keyword evidence="4" id="KW-1185">Reference proteome</keyword>
<proteinExistence type="predicted"/>
<feature type="region of interest" description="Disordered" evidence="2">
    <location>
        <begin position="841"/>
        <end position="883"/>
    </location>
</feature>
<keyword evidence="1" id="KW-0175">Coiled coil</keyword>
<comment type="caution">
    <text evidence="3">The sequence shown here is derived from an EMBL/GenBank/DDBJ whole genome shotgun (WGS) entry which is preliminary data.</text>
</comment>
<feature type="region of interest" description="Disordered" evidence="2">
    <location>
        <begin position="367"/>
        <end position="481"/>
    </location>
</feature>
<evidence type="ECO:0000256" key="1">
    <source>
        <dbReference type="SAM" id="Coils"/>
    </source>
</evidence>
<evidence type="ECO:0000256" key="2">
    <source>
        <dbReference type="SAM" id="MobiDB-lite"/>
    </source>
</evidence>
<dbReference type="Proteomes" id="UP001295684">
    <property type="component" value="Unassembled WGS sequence"/>
</dbReference>
<accession>A0AAD1U9T7</accession>
<gene>
    <name evidence="3" type="ORF">ECRASSUSDP1_LOCUS2684</name>
</gene>